<protein>
    <submittedName>
        <fullName evidence="2">DUF1287 domain-containing protein</fullName>
    </submittedName>
</protein>
<comment type="caution">
    <text evidence="2">The sequence shown here is derived from an EMBL/GenBank/DDBJ whole genome shotgun (WGS) entry which is preliminary data.</text>
</comment>
<keyword evidence="3" id="KW-1185">Reference proteome</keyword>
<feature type="chain" id="PRO_5046692230" evidence="1">
    <location>
        <begin position="28"/>
        <end position="213"/>
    </location>
</feature>
<dbReference type="Pfam" id="PF06940">
    <property type="entry name" value="DUF1287"/>
    <property type="match status" value="1"/>
</dbReference>
<gene>
    <name evidence="2" type="ORF">CSC78_14465</name>
</gene>
<name>A0ABQ6ZES6_9GAMM</name>
<proteinExistence type="predicted"/>
<dbReference type="Proteomes" id="UP000781710">
    <property type="component" value="Unassembled WGS sequence"/>
</dbReference>
<dbReference type="RefSeq" id="WP_162338569.1">
    <property type="nucleotide sequence ID" value="NZ_JBHSRQ010000004.1"/>
</dbReference>
<reference evidence="2 3" key="1">
    <citation type="submission" date="2017-10" db="EMBL/GenBank/DDBJ databases">
        <title>Whole genome sequencing of members of genus Pseudoxanthomonas.</title>
        <authorList>
            <person name="Kumar S."/>
            <person name="Bansal K."/>
            <person name="Kaur A."/>
            <person name="Patil P."/>
            <person name="Sharma S."/>
            <person name="Patil P.B."/>
        </authorList>
    </citation>
    <scope>NUCLEOTIDE SEQUENCE [LARGE SCALE GENOMIC DNA]</scope>
    <source>
        <strain evidence="2 3">DSM 17109</strain>
    </source>
</reference>
<keyword evidence="1" id="KW-0732">Signal</keyword>
<organism evidence="2 3">
    <name type="scientific">Pseudoxanthomonas japonensis</name>
    <dbReference type="NCBI Taxonomy" id="69284"/>
    <lineage>
        <taxon>Bacteria</taxon>
        <taxon>Pseudomonadati</taxon>
        <taxon>Pseudomonadota</taxon>
        <taxon>Gammaproteobacteria</taxon>
        <taxon>Lysobacterales</taxon>
        <taxon>Lysobacteraceae</taxon>
        <taxon>Pseudoxanthomonas</taxon>
    </lineage>
</organism>
<evidence type="ECO:0000256" key="1">
    <source>
        <dbReference type="SAM" id="SignalP"/>
    </source>
</evidence>
<dbReference type="InterPro" id="IPR009706">
    <property type="entry name" value="DUF1287"/>
</dbReference>
<evidence type="ECO:0000313" key="3">
    <source>
        <dbReference type="Proteomes" id="UP000781710"/>
    </source>
</evidence>
<feature type="signal peptide" evidence="1">
    <location>
        <begin position="1"/>
        <end position="27"/>
    </location>
</feature>
<dbReference type="PIRSF" id="PIRSF011444">
    <property type="entry name" value="DUF1287"/>
    <property type="match status" value="1"/>
</dbReference>
<sequence>MRRARLSTLCLMLLVVAACRDETPVAAAPDAPPTISPPLVAAARAQVGVVRLYDPTYFSLSYPGGDVPSDRGVCTDVVIRALRTQGLDLQQAIHDDMRAHFDRYPQQWGLSRPDRNIDHRRVPNQMRWFERNGWHRSIGSSADDFSPGDIVAWKLTGSGLLHIGIVSDRRSHDGTPLILHNINAGTQEDDLLFRHAIIGHYRQPADVDQGALP</sequence>
<accession>A0ABQ6ZES6</accession>
<dbReference type="PROSITE" id="PS51257">
    <property type="entry name" value="PROKAR_LIPOPROTEIN"/>
    <property type="match status" value="1"/>
</dbReference>
<dbReference type="EMBL" id="PDWW01000022">
    <property type="protein sequence ID" value="KAF1723964.1"/>
    <property type="molecule type" value="Genomic_DNA"/>
</dbReference>
<evidence type="ECO:0000313" key="2">
    <source>
        <dbReference type="EMBL" id="KAF1723964.1"/>
    </source>
</evidence>